<comment type="similarity">
    <text evidence="2 8">Belongs to the GMC oxidoreductase family.</text>
</comment>
<keyword evidence="4 7" id="KW-0274">FAD</keyword>
<dbReference type="PANTHER" id="PTHR11552">
    <property type="entry name" value="GLUCOSE-METHANOL-CHOLINE GMC OXIDOREDUCTASE"/>
    <property type="match status" value="1"/>
</dbReference>
<feature type="active site" description="Proton donor" evidence="6">
    <location>
        <position position="538"/>
    </location>
</feature>
<dbReference type="InterPro" id="IPR012132">
    <property type="entry name" value="GMC_OxRdtase"/>
</dbReference>
<evidence type="ECO:0000256" key="8">
    <source>
        <dbReference type="RuleBase" id="RU003968"/>
    </source>
</evidence>
<dbReference type="InterPro" id="IPR007867">
    <property type="entry name" value="GMC_OxRtase_C"/>
</dbReference>
<evidence type="ECO:0000259" key="10">
    <source>
        <dbReference type="PROSITE" id="PS00624"/>
    </source>
</evidence>
<keyword evidence="5" id="KW-0560">Oxidoreductase</keyword>
<dbReference type="Pfam" id="PF00732">
    <property type="entry name" value="GMC_oxred_N"/>
    <property type="match status" value="1"/>
</dbReference>
<dbReference type="OrthoDB" id="269227at2759"/>
<dbReference type="Proteomes" id="UP000193689">
    <property type="component" value="Unassembled WGS sequence"/>
</dbReference>
<evidence type="ECO:0000256" key="5">
    <source>
        <dbReference type="ARBA" id="ARBA00023002"/>
    </source>
</evidence>
<evidence type="ECO:0000256" key="6">
    <source>
        <dbReference type="PIRSR" id="PIRSR000137-1"/>
    </source>
</evidence>
<feature type="domain" description="Glucose-methanol-choline oxidoreductase N-terminal" evidence="9">
    <location>
        <begin position="94"/>
        <end position="117"/>
    </location>
</feature>
<accession>A0A1Y2DLY0</accession>
<dbReference type="InterPro" id="IPR000172">
    <property type="entry name" value="GMC_OxRdtase_N"/>
</dbReference>
<dbReference type="Gene3D" id="3.30.560.10">
    <property type="entry name" value="Glucose Oxidase, domain 3"/>
    <property type="match status" value="1"/>
</dbReference>
<protein>
    <submittedName>
        <fullName evidence="11">Putative choline dehydrogenase</fullName>
    </submittedName>
</protein>
<evidence type="ECO:0000259" key="9">
    <source>
        <dbReference type="PROSITE" id="PS00623"/>
    </source>
</evidence>
<dbReference type="AlphaFoldDB" id="A0A1Y2DLY0"/>
<evidence type="ECO:0000256" key="2">
    <source>
        <dbReference type="ARBA" id="ARBA00010790"/>
    </source>
</evidence>
<sequence length="607" mass="66398">MTTPKAIDCFIDRRFDFLIVGGGTAGLAVAARLAENPNVVVGVLEAGPDVTATGIEGIDVPGMFGTTLGTKFDWQFETTPQEGLRGRTLPWPRGKVLGGTSALNFMTWNRGNREDYDAWEELGCKGWGWDGLLPFFKKSENFHPPTEDTQLKHKALYDPDGFGTSGPIQVTYANEFSESHKSWHGTLQELGVEINEKHVMGSNVGVWTSVGSVNPTTCTRSYASTAYYLPNKHRKNLVVLPESLVEEVVLEQHQDSWVAKGVRFRHGGESHFATASREVIVCAGSVQSPQILELSGIGNPEILARAGIELKVANPNVGENLQDHPMVATIYEVDPSLRSPDDLKNDKNVAAAAHAEYVKSKSGPLTILTNSVCYLPISHVAPEKALASISSKAAQLSDEHPGRNEIRHRRFASSSKLGQIEYIFDIGNWNVYFQPDPSNGKKYATMLQILQYPFSRGNIHIQSKDPSDKPIIDPKYYVGAGGELDFEIMVHCAKFAEKITQTKPLSNIVRSRAAPSTEVSSDEALKDWVVQNTITDWHPVGTCGMGGHGGISSGVVDERLRVYGVKGLRVIDASIMPMQISAHLQATVYAIAEKGAQMILEDWAKDA</sequence>
<evidence type="ECO:0000313" key="12">
    <source>
        <dbReference type="Proteomes" id="UP000193689"/>
    </source>
</evidence>
<dbReference type="STRING" id="1141098.A0A1Y2DLY0"/>
<dbReference type="GO" id="GO:0050660">
    <property type="term" value="F:flavin adenine dinucleotide binding"/>
    <property type="evidence" value="ECO:0007669"/>
    <property type="project" value="InterPro"/>
</dbReference>
<dbReference type="Gene3D" id="3.50.50.60">
    <property type="entry name" value="FAD/NAD(P)-binding domain"/>
    <property type="match status" value="1"/>
</dbReference>
<feature type="binding site" evidence="7">
    <location>
        <position position="100"/>
    </location>
    <ligand>
        <name>FAD</name>
        <dbReference type="ChEBI" id="CHEBI:57692"/>
    </ligand>
</feature>
<dbReference type="InParanoid" id="A0A1Y2DLY0"/>
<evidence type="ECO:0000256" key="7">
    <source>
        <dbReference type="PIRSR" id="PIRSR000137-2"/>
    </source>
</evidence>
<evidence type="ECO:0000256" key="3">
    <source>
        <dbReference type="ARBA" id="ARBA00022630"/>
    </source>
</evidence>
<dbReference type="EMBL" id="MCFJ01000012">
    <property type="protein sequence ID" value="ORY60270.1"/>
    <property type="molecule type" value="Genomic_DNA"/>
</dbReference>
<feature type="binding site" evidence="7">
    <location>
        <position position="245"/>
    </location>
    <ligand>
        <name>FAD</name>
        <dbReference type="ChEBI" id="CHEBI:57692"/>
    </ligand>
</feature>
<gene>
    <name evidence="11" type="ORF">BCR38DRAFT_460174</name>
</gene>
<dbReference type="PROSITE" id="PS00624">
    <property type="entry name" value="GMC_OXRED_2"/>
    <property type="match status" value="1"/>
</dbReference>
<dbReference type="PIRSF" id="PIRSF000137">
    <property type="entry name" value="Alcohol_oxidase"/>
    <property type="match status" value="1"/>
</dbReference>
<keyword evidence="3 8" id="KW-0285">Flavoprotein</keyword>
<comment type="caution">
    <text evidence="11">The sequence shown here is derived from an EMBL/GenBank/DDBJ whole genome shotgun (WGS) entry which is preliminary data.</text>
</comment>
<evidence type="ECO:0000256" key="1">
    <source>
        <dbReference type="ARBA" id="ARBA00001974"/>
    </source>
</evidence>
<evidence type="ECO:0000313" key="11">
    <source>
        <dbReference type="EMBL" id="ORY60270.1"/>
    </source>
</evidence>
<dbReference type="PROSITE" id="PS00623">
    <property type="entry name" value="GMC_OXRED_1"/>
    <property type="match status" value="1"/>
</dbReference>
<keyword evidence="12" id="KW-1185">Reference proteome</keyword>
<name>A0A1Y2DLY0_9PEZI</name>
<dbReference type="SUPFAM" id="SSF51905">
    <property type="entry name" value="FAD/NAD(P)-binding domain"/>
    <property type="match status" value="1"/>
</dbReference>
<dbReference type="RefSeq" id="XP_040712704.1">
    <property type="nucleotide sequence ID" value="XM_040862381.1"/>
</dbReference>
<feature type="active site" description="Proton acceptor" evidence="6">
    <location>
        <position position="583"/>
    </location>
</feature>
<feature type="domain" description="Glucose-methanol-choline oxidoreductase N-terminal" evidence="10">
    <location>
        <begin position="284"/>
        <end position="298"/>
    </location>
</feature>
<feature type="binding site" evidence="7">
    <location>
        <position position="96"/>
    </location>
    <ligand>
        <name>FAD</name>
        <dbReference type="ChEBI" id="CHEBI:57692"/>
    </ligand>
</feature>
<dbReference type="InterPro" id="IPR036188">
    <property type="entry name" value="FAD/NAD-bd_sf"/>
</dbReference>
<dbReference type="GO" id="GO:0016614">
    <property type="term" value="F:oxidoreductase activity, acting on CH-OH group of donors"/>
    <property type="evidence" value="ECO:0007669"/>
    <property type="project" value="InterPro"/>
</dbReference>
<feature type="binding site" evidence="7">
    <location>
        <begin position="537"/>
        <end position="538"/>
    </location>
    <ligand>
        <name>FAD</name>
        <dbReference type="ChEBI" id="CHEBI:57692"/>
    </ligand>
</feature>
<dbReference type="Pfam" id="PF05199">
    <property type="entry name" value="GMC_oxred_C"/>
    <property type="match status" value="1"/>
</dbReference>
<dbReference type="GeneID" id="63778593"/>
<evidence type="ECO:0000256" key="4">
    <source>
        <dbReference type="ARBA" id="ARBA00022827"/>
    </source>
</evidence>
<dbReference type="PANTHER" id="PTHR11552:SF201">
    <property type="entry name" value="GLUCOSE-METHANOL-CHOLINE OXIDOREDUCTASE N-TERMINAL DOMAIN-CONTAINING PROTEIN"/>
    <property type="match status" value="1"/>
</dbReference>
<proteinExistence type="inferred from homology"/>
<dbReference type="SUPFAM" id="SSF54373">
    <property type="entry name" value="FAD-linked reductases, C-terminal domain"/>
    <property type="match status" value="1"/>
</dbReference>
<comment type="cofactor">
    <cofactor evidence="1 7">
        <name>FAD</name>
        <dbReference type="ChEBI" id="CHEBI:57692"/>
    </cofactor>
</comment>
<organism evidence="11 12">
    <name type="scientific">Pseudomassariella vexata</name>
    <dbReference type="NCBI Taxonomy" id="1141098"/>
    <lineage>
        <taxon>Eukaryota</taxon>
        <taxon>Fungi</taxon>
        <taxon>Dikarya</taxon>
        <taxon>Ascomycota</taxon>
        <taxon>Pezizomycotina</taxon>
        <taxon>Sordariomycetes</taxon>
        <taxon>Xylariomycetidae</taxon>
        <taxon>Amphisphaeriales</taxon>
        <taxon>Pseudomassariaceae</taxon>
        <taxon>Pseudomassariella</taxon>
    </lineage>
</organism>
<reference evidence="11 12" key="1">
    <citation type="submission" date="2016-07" db="EMBL/GenBank/DDBJ databases">
        <title>Pervasive Adenine N6-methylation of Active Genes in Fungi.</title>
        <authorList>
            <consortium name="DOE Joint Genome Institute"/>
            <person name="Mondo S.J."/>
            <person name="Dannebaum R.O."/>
            <person name="Kuo R.C."/>
            <person name="Labutti K."/>
            <person name="Haridas S."/>
            <person name="Kuo A."/>
            <person name="Salamov A."/>
            <person name="Ahrendt S.R."/>
            <person name="Lipzen A."/>
            <person name="Sullivan W."/>
            <person name="Andreopoulos W.B."/>
            <person name="Clum A."/>
            <person name="Lindquist E."/>
            <person name="Daum C."/>
            <person name="Ramamoorthy G.K."/>
            <person name="Gryganskyi A."/>
            <person name="Culley D."/>
            <person name="Magnuson J.K."/>
            <person name="James T.Y."/>
            <person name="O'Malley M.A."/>
            <person name="Stajich J.E."/>
            <person name="Spatafora J.W."/>
            <person name="Visel A."/>
            <person name="Grigoriev I.V."/>
        </authorList>
    </citation>
    <scope>NUCLEOTIDE SEQUENCE [LARGE SCALE GENOMIC DNA]</scope>
    <source>
        <strain evidence="11 12">CBS 129021</strain>
    </source>
</reference>